<organism evidence="10 11">
    <name type="scientific">Sphingomonas ginkgonis</name>
    <dbReference type="NCBI Taxonomy" id="2315330"/>
    <lineage>
        <taxon>Bacteria</taxon>
        <taxon>Pseudomonadati</taxon>
        <taxon>Pseudomonadota</taxon>
        <taxon>Alphaproteobacteria</taxon>
        <taxon>Sphingomonadales</taxon>
        <taxon>Sphingomonadaceae</taxon>
        <taxon>Sphingomonas</taxon>
    </lineage>
</organism>
<dbReference type="SUPFAM" id="SSF52025">
    <property type="entry name" value="PA domain"/>
    <property type="match status" value="1"/>
</dbReference>
<dbReference type="GO" id="GO:0006508">
    <property type="term" value="P:proteolysis"/>
    <property type="evidence" value="ECO:0007669"/>
    <property type="project" value="UniProtKB-KW"/>
</dbReference>
<feature type="region of interest" description="Disordered" evidence="7">
    <location>
        <begin position="540"/>
        <end position="575"/>
    </location>
</feature>
<dbReference type="RefSeq" id="WP_126719779.1">
    <property type="nucleotide sequence ID" value="NZ_RWJF01000001.1"/>
</dbReference>
<keyword evidence="5" id="KW-0378">Hydrolase</keyword>
<keyword evidence="3" id="KW-0479">Metal-binding</keyword>
<gene>
    <name evidence="10" type="ORF">HMF7854_14090</name>
</gene>
<dbReference type="EMBL" id="RWJF01000001">
    <property type="protein sequence ID" value="RST31839.1"/>
    <property type="molecule type" value="Genomic_DNA"/>
</dbReference>
<dbReference type="PANTHER" id="PTHR12147:SF56">
    <property type="entry name" value="AMINOPEPTIDASE YDR415C-RELATED"/>
    <property type="match status" value="1"/>
</dbReference>
<dbReference type="SUPFAM" id="SSF53187">
    <property type="entry name" value="Zn-dependent exopeptidases"/>
    <property type="match status" value="1"/>
</dbReference>
<keyword evidence="6" id="KW-0862">Zinc</keyword>
<dbReference type="GO" id="GO:0046872">
    <property type="term" value="F:metal ion binding"/>
    <property type="evidence" value="ECO:0007669"/>
    <property type="project" value="UniProtKB-KW"/>
</dbReference>
<dbReference type="InterPro" id="IPR045175">
    <property type="entry name" value="M28_fam"/>
</dbReference>
<feature type="chain" id="PRO_5018731462" evidence="8">
    <location>
        <begin position="21"/>
        <end position="575"/>
    </location>
</feature>
<dbReference type="PANTHER" id="PTHR12147">
    <property type="entry name" value="METALLOPEPTIDASE M28 FAMILY MEMBER"/>
    <property type="match status" value="1"/>
</dbReference>
<dbReference type="GO" id="GO:0008235">
    <property type="term" value="F:metalloexopeptidase activity"/>
    <property type="evidence" value="ECO:0007669"/>
    <property type="project" value="InterPro"/>
</dbReference>
<keyword evidence="11" id="KW-1185">Reference proteome</keyword>
<dbReference type="AlphaFoldDB" id="A0A3R9YNK4"/>
<dbReference type="Proteomes" id="UP000274661">
    <property type="component" value="Unassembled WGS sequence"/>
</dbReference>
<dbReference type="CDD" id="cd04821">
    <property type="entry name" value="PA_M28_1_2"/>
    <property type="match status" value="1"/>
</dbReference>
<dbReference type="InterPro" id="IPR007484">
    <property type="entry name" value="Peptidase_M28"/>
</dbReference>
<evidence type="ECO:0000256" key="2">
    <source>
        <dbReference type="ARBA" id="ARBA00022670"/>
    </source>
</evidence>
<accession>A0A3R9YNK4</accession>
<protein>
    <submittedName>
        <fullName evidence="10">M28 family peptidase</fullName>
    </submittedName>
</protein>
<dbReference type="Pfam" id="PF04389">
    <property type="entry name" value="Peptidase_M28"/>
    <property type="match status" value="1"/>
</dbReference>
<evidence type="ECO:0000256" key="4">
    <source>
        <dbReference type="ARBA" id="ARBA00022729"/>
    </source>
</evidence>
<feature type="domain" description="Peptidase M28" evidence="9">
    <location>
        <begin position="299"/>
        <end position="513"/>
    </location>
</feature>
<dbReference type="InterPro" id="IPR046450">
    <property type="entry name" value="PA_dom_sf"/>
</dbReference>
<dbReference type="FunFam" id="3.40.630.10:FF:000088">
    <property type="entry name" value="Peptidase M20"/>
    <property type="match status" value="1"/>
</dbReference>
<comment type="caution">
    <text evidence="10">The sequence shown here is derived from an EMBL/GenBank/DDBJ whole genome shotgun (WGS) entry which is preliminary data.</text>
</comment>
<dbReference type="Gene3D" id="3.40.630.10">
    <property type="entry name" value="Zn peptidases"/>
    <property type="match status" value="1"/>
</dbReference>
<evidence type="ECO:0000256" key="3">
    <source>
        <dbReference type="ARBA" id="ARBA00022723"/>
    </source>
</evidence>
<keyword evidence="1" id="KW-0031">Aminopeptidase</keyword>
<evidence type="ECO:0000256" key="6">
    <source>
        <dbReference type="ARBA" id="ARBA00022833"/>
    </source>
</evidence>
<keyword evidence="4 8" id="KW-0732">Signal</keyword>
<keyword evidence="2" id="KW-0645">Protease</keyword>
<evidence type="ECO:0000256" key="5">
    <source>
        <dbReference type="ARBA" id="ARBA00022801"/>
    </source>
</evidence>
<feature type="compositionally biased region" description="Low complexity" evidence="7">
    <location>
        <begin position="557"/>
        <end position="569"/>
    </location>
</feature>
<sequence length="575" mass="61589">MNKSLLLASALLLPLSAASAQTAGLFDPARLSRHVQTLGSDAFEGRGVATPAETKTVNYIVEQFRAAGLQPGGDPVNGQRGWVQKVPLLQSDLTGTPTVTVRAARGSLALAQGTDIAVRSPMNGQQQIRLANAPLVFVGYGVSAPERQWDDFKGQNVRGKILVVLVNDPDFEGGDGQFGGKAMTYYGRWTYKYEEAARRGAAGVMIVHETAPASYGWNTVKNSNTNTMFDIVRDNPAASHTPFESWIQLDTARRIFADAGLNFDQLKATAKLRSFQPVDLKAAATVSADATAKVIASQNAVGLLPGKRRPDETVIYSGHWDHLGIGLPDARGDRIYNGAVDNATGISQLIEQARAFAREPRPDRSLVFLAVTAEEKGLLGSEYYAQHPLYDPAKTVGVINTDSMGVNGPARDFSISGTAKLGLLDDLVAEGARLNRRFTPDPHPESGGFYRSDHFSMAKVGIPAISFRSGLDLVNGGTARGEALAKEYTTLRYHQPADEFSPSWDFSGMVADATLLHRVGLRLANSTEWPNWSADSEFRAARDRSAAARGQGGNAVPAPSAMPASAPAPTRGERG</sequence>
<name>A0A3R9YNK4_9SPHN</name>
<reference evidence="10 11" key="1">
    <citation type="submission" date="2018-12" db="EMBL/GenBank/DDBJ databases">
        <title>Sphingomonas sp. HMF7854 Genome sequencing and assembly.</title>
        <authorList>
            <person name="Cha I."/>
            <person name="Kang H."/>
            <person name="Kim H."/>
            <person name="Kang J."/>
            <person name="Joh K."/>
        </authorList>
    </citation>
    <scope>NUCLEOTIDE SEQUENCE [LARGE SCALE GENOMIC DNA]</scope>
    <source>
        <strain evidence="10 11">HMF7854</strain>
    </source>
</reference>
<evidence type="ECO:0000256" key="8">
    <source>
        <dbReference type="SAM" id="SignalP"/>
    </source>
</evidence>
<dbReference type="Gene3D" id="3.50.30.30">
    <property type="match status" value="1"/>
</dbReference>
<evidence type="ECO:0000313" key="10">
    <source>
        <dbReference type="EMBL" id="RST31839.1"/>
    </source>
</evidence>
<evidence type="ECO:0000256" key="7">
    <source>
        <dbReference type="SAM" id="MobiDB-lite"/>
    </source>
</evidence>
<evidence type="ECO:0000313" key="11">
    <source>
        <dbReference type="Proteomes" id="UP000274661"/>
    </source>
</evidence>
<dbReference type="GO" id="GO:0004177">
    <property type="term" value="F:aminopeptidase activity"/>
    <property type="evidence" value="ECO:0007669"/>
    <property type="project" value="UniProtKB-KW"/>
</dbReference>
<feature type="signal peptide" evidence="8">
    <location>
        <begin position="1"/>
        <end position="20"/>
    </location>
</feature>
<dbReference type="OrthoDB" id="9778250at2"/>
<evidence type="ECO:0000259" key="9">
    <source>
        <dbReference type="Pfam" id="PF04389"/>
    </source>
</evidence>
<proteinExistence type="predicted"/>
<evidence type="ECO:0000256" key="1">
    <source>
        <dbReference type="ARBA" id="ARBA00022438"/>
    </source>
</evidence>